<dbReference type="Pfam" id="PF07989">
    <property type="entry name" value="Cnn_1N"/>
    <property type="match status" value="1"/>
</dbReference>
<protein>
    <recommendedName>
        <fullName evidence="5">Centrosomin N-terminal motif 1 domain-containing protein</fullName>
    </recommendedName>
</protein>
<dbReference type="EMBL" id="BAAFSV010000002">
    <property type="protein sequence ID" value="GAB1312620.1"/>
    <property type="molecule type" value="Genomic_DNA"/>
</dbReference>
<evidence type="ECO:0000259" key="5">
    <source>
        <dbReference type="Pfam" id="PF07989"/>
    </source>
</evidence>
<gene>
    <name evidence="6" type="ORF">MFIFM68171_02830</name>
</gene>
<evidence type="ECO:0000256" key="4">
    <source>
        <dbReference type="SAM" id="MobiDB-lite"/>
    </source>
</evidence>
<feature type="compositionally biased region" description="Basic and acidic residues" evidence="4">
    <location>
        <begin position="1"/>
        <end position="16"/>
    </location>
</feature>
<reference evidence="6 7" key="1">
    <citation type="submission" date="2024-09" db="EMBL/GenBank/DDBJ databases">
        <title>Itraconazole resistance in Madurella fahalii resulting from another homologue of gene encoding cytochrome P450 14-alpha sterol demethylase (CYP51).</title>
        <authorList>
            <person name="Yoshioka I."/>
            <person name="Fahal A.H."/>
            <person name="Kaneko S."/>
            <person name="Yaguchi T."/>
        </authorList>
    </citation>
    <scope>NUCLEOTIDE SEQUENCE [LARGE SCALE GENOMIC DNA]</scope>
    <source>
        <strain evidence="6 7">IFM 68171</strain>
    </source>
</reference>
<dbReference type="InterPro" id="IPR012943">
    <property type="entry name" value="Cnn_1N"/>
</dbReference>
<keyword evidence="3" id="KW-0175">Coiled coil</keyword>
<evidence type="ECO:0000256" key="2">
    <source>
        <dbReference type="ARBA" id="ARBA00022490"/>
    </source>
</evidence>
<feature type="region of interest" description="Disordered" evidence="4">
    <location>
        <begin position="513"/>
        <end position="781"/>
    </location>
</feature>
<feature type="region of interest" description="Disordered" evidence="4">
    <location>
        <begin position="271"/>
        <end position="327"/>
    </location>
</feature>
<sequence length="781" mass="84126">MSALLHERLQRERRSVSTDLLTAAAQPRAIRSPSPADTQRPGSSGGPVPVPALGRRKGWGIKEMESTLSTLHKQNFDLKLELFHRREKQTAMEERLAMFEERLEMLEKEKIESTKRNDELVCELEKRDKAVEEAVTIIVALESRVESLLRERETARKFEPDSSPLTRIGSPAQTPGANSAKRTNVTKSEQLNVDEPKSLNRMPSFVSDLSENTQNLRSVYLGTQEPSLLSLPRTEDTPNITRIQYQLASPVPSVLSESSFVSVYGRNRVIGDPAADDSPPSADPPCHNRKSMGPQDTPTKNPRPTSSRPTRNGASQFHNISDVLDISRSPLQRLEKLKMAPEALSYSPRASASHPTSSNDRAQPPFARPAKTRKEKREALHKVLTHGPFNNEQQSKGLPPTPDTLSTTTLHPPPMSTDERDDGRHSPASSVDPWMCESFRPGNLDHLDPMSSASQADSSAKSGRISPDLFSFPSSTSGWVADAMFGSLGGAGFMGAGGKTSPATPMADMLDAVGRSVPSGRSSREPLAANHEPATAAPAPPDRRSSLLAWTGPSETDTVHAFDSIPRSASSTVSPFKRSPARGNGVRSNSNTDLRAPTRHPADMGPKQDRAMTVPAKQVHPPPPPTQQTAQSQPLPKQRHYPPTASQASRPRSRGLNGFFRRSTGSSYGTPLAAPSTPPAAETTPKGPSAPLVGVPSWVRRSSLAADDDRSSATPPPILRKKSTPTAAQTPGRTDYDDDGGAALSTGAAECLESGGAPLGNGGGKRKWLSLGRGNLRTRGV</sequence>
<comment type="caution">
    <text evidence="6">The sequence shown here is derived from an EMBL/GenBank/DDBJ whole genome shotgun (WGS) entry which is preliminary data.</text>
</comment>
<feature type="domain" description="Centrosomin N-terminal motif 1" evidence="5">
    <location>
        <begin position="61"/>
        <end position="134"/>
    </location>
</feature>
<feature type="compositionally biased region" description="Low complexity" evidence="4">
    <location>
        <begin position="670"/>
        <end position="685"/>
    </location>
</feature>
<feature type="compositionally biased region" description="Low complexity" evidence="4">
    <location>
        <begin position="627"/>
        <end position="636"/>
    </location>
</feature>
<dbReference type="Proteomes" id="UP001628179">
    <property type="component" value="Unassembled WGS sequence"/>
</dbReference>
<evidence type="ECO:0000313" key="7">
    <source>
        <dbReference type="Proteomes" id="UP001628179"/>
    </source>
</evidence>
<feature type="region of interest" description="Disordered" evidence="4">
    <location>
        <begin position="154"/>
        <end position="200"/>
    </location>
</feature>
<feature type="region of interest" description="Disordered" evidence="4">
    <location>
        <begin position="1"/>
        <end position="56"/>
    </location>
</feature>
<evidence type="ECO:0000313" key="6">
    <source>
        <dbReference type="EMBL" id="GAB1312620.1"/>
    </source>
</evidence>
<feature type="region of interest" description="Disordered" evidence="4">
    <location>
        <begin position="340"/>
        <end position="468"/>
    </location>
</feature>
<keyword evidence="7" id="KW-1185">Reference proteome</keyword>
<comment type="subcellular location">
    <subcellularLocation>
        <location evidence="1">Cytoplasm</location>
    </subcellularLocation>
</comment>
<organism evidence="6 7">
    <name type="scientific">Madurella fahalii</name>
    <dbReference type="NCBI Taxonomy" id="1157608"/>
    <lineage>
        <taxon>Eukaryota</taxon>
        <taxon>Fungi</taxon>
        <taxon>Dikarya</taxon>
        <taxon>Ascomycota</taxon>
        <taxon>Pezizomycotina</taxon>
        <taxon>Sordariomycetes</taxon>
        <taxon>Sordariomycetidae</taxon>
        <taxon>Sordariales</taxon>
        <taxon>Sordariales incertae sedis</taxon>
        <taxon>Madurella</taxon>
    </lineage>
</organism>
<proteinExistence type="predicted"/>
<feature type="coiled-coil region" evidence="3">
    <location>
        <begin position="89"/>
        <end position="151"/>
    </location>
</feature>
<dbReference type="GeneID" id="98173575"/>
<feature type="compositionally biased region" description="Polar residues" evidence="4">
    <location>
        <begin position="294"/>
        <end position="319"/>
    </location>
</feature>
<feature type="compositionally biased region" description="Basic and acidic residues" evidence="4">
    <location>
        <begin position="600"/>
        <end position="610"/>
    </location>
</feature>
<feature type="compositionally biased region" description="Polar residues" evidence="4">
    <location>
        <begin position="171"/>
        <end position="191"/>
    </location>
</feature>
<evidence type="ECO:0000256" key="1">
    <source>
        <dbReference type="ARBA" id="ARBA00004496"/>
    </source>
</evidence>
<dbReference type="RefSeq" id="XP_070914353.1">
    <property type="nucleotide sequence ID" value="XM_071058252.1"/>
</dbReference>
<keyword evidence="2" id="KW-0963">Cytoplasm</keyword>
<feature type="compositionally biased region" description="Low complexity" evidence="4">
    <location>
        <begin position="513"/>
        <end position="537"/>
    </location>
</feature>
<evidence type="ECO:0000256" key="3">
    <source>
        <dbReference type="SAM" id="Coils"/>
    </source>
</evidence>
<feature type="compositionally biased region" description="Polar residues" evidence="4">
    <location>
        <begin position="348"/>
        <end position="361"/>
    </location>
</feature>
<accession>A0ABQ0G4B9</accession>
<name>A0ABQ0G4B9_9PEZI</name>
<feature type="compositionally biased region" description="Low complexity" evidence="4">
    <location>
        <begin position="451"/>
        <end position="462"/>
    </location>
</feature>